<keyword evidence="3" id="KW-1185">Reference proteome</keyword>
<protein>
    <submittedName>
        <fullName evidence="2">Uncharacterized protein</fullName>
    </submittedName>
</protein>
<accession>A0A846QX00</accession>
<dbReference type="RefSeq" id="WP_167961946.1">
    <property type="nucleotide sequence ID" value="NZ_JAATJJ010000001.1"/>
</dbReference>
<reference evidence="2 3" key="1">
    <citation type="submission" date="2020-03" db="EMBL/GenBank/DDBJ databases">
        <title>Genomic Encyclopedia of Type Strains, Phase IV (KMG-IV): sequencing the most valuable type-strain genomes for metagenomic binning, comparative biology and taxonomic classification.</title>
        <authorList>
            <person name="Goeker M."/>
        </authorList>
    </citation>
    <scope>NUCLEOTIDE SEQUENCE [LARGE SCALE GENOMIC DNA]</scope>
    <source>
        <strain evidence="2 3">DSM 29762</strain>
    </source>
</reference>
<keyword evidence="1" id="KW-0472">Membrane</keyword>
<organism evidence="2 3">
    <name type="scientific">Saonia flava</name>
    <dbReference type="NCBI Taxonomy" id="523696"/>
    <lineage>
        <taxon>Bacteria</taxon>
        <taxon>Pseudomonadati</taxon>
        <taxon>Bacteroidota</taxon>
        <taxon>Flavobacteriia</taxon>
        <taxon>Flavobacteriales</taxon>
        <taxon>Flavobacteriaceae</taxon>
        <taxon>Saonia</taxon>
    </lineage>
</organism>
<evidence type="ECO:0000256" key="1">
    <source>
        <dbReference type="SAM" id="Phobius"/>
    </source>
</evidence>
<dbReference type="AlphaFoldDB" id="A0A846QX00"/>
<evidence type="ECO:0000313" key="2">
    <source>
        <dbReference type="EMBL" id="NJB70783.1"/>
    </source>
</evidence>
<comment type="caution">
    <text evidence="2">The sequence shown here is derived from an EMBL/GenBank/DDBJ whole genome shotgun (WGS) entry which is preliminary data.</text>
</comment>
<keyword evidence="1" id="KW-0812">Transmembrane</keyword>
<dbReference type="EMBL" id="JAATJJ010000001">
    <property type="protein sequence ID" value="NJB70783.1"/>
    <property type="molecule type" value="Genomic_DNA"/>
</dbReference>
<sequence length="251" mass="29579">MRIFKFGTYSIKIKSLTKNDLNLMGNYDHLDFSFHQKVFHFWYIPLFPVEKYWAIFKKGTKEKFLDSTPEIRNKLDMALLKTKSPLWSFSGTLILAFPILIGLFYVLYGTFDVSKDNFSKWRKKEERIDKKELYANDPQIGDVYTFKVLEVDPVTDVNGHIVKYEPNLYFRASSIDFELNYIALDSLGFIMLRPDEFEINKRNLKEEIKLSKKELLPALKDYRNLKILNGKFYSEKGSKLITGIFKISRGQ</sequence>
<dbReference type="Proteomes" id="UP000590442">
    <property type="component" value="Unassembled WGS sequence"/>
</dbReference>
<proteinExistence type="predicted"/>
<keyword evidence="1" id="KW-1133">Transmembrane helix</keyword>
<gene>
    <name evidence="2" type="ORF">GGR42_001245</name>
</gene>
<feature type="transmembrane region" description="Helical" evidence="1">
    <location>
        <begin position="86"/>
        <end position="108"/>
    </location>
</feature>
<evidence type="ECO:0000313" key="3">
    <source>
        <dbReference type="Proteomes" id="UP000590442"/>
    </source>
</evidence>
<name>A0A846QX00_9FLAO</name>